<keyword evidence="3" id="KW-1185">Reference proteome</keyword>
<evidence type="ECO:0000256" key="1">
    <source>
        <dbReference type="SAM" id="Phobius"/>
    </source>
</evidence>
<keyword evidence="1" id="KW-0812">Transmembrane</keyword>
<dbReference type="Proteomes" id="UP001160519">
    <property type="component" value="Unassembled WGS sequence"/>
</dbReference>
<reference evidence="2" key="1">
    <citation type="submission" date="2023-01" db="EMBL/GenBank/DDBJ databases">
        <title>Biogeochemical cycle of methane in antarctic sediments.</title>
        <authorList>
            <person name="Roldan D.M."/>
            <person name="Menes R.J."/>
        </authorList>
    </citation>
    <scope>NUCLEOTIDE SEQUENCE [LARGE SCALE GENOMIC DNA]</scope>
    <source>
        <strain evidence="2">K-2018 MAG008</strain>
    </source>
</reference>
<keyword evidence="1" id="KW-1133">Transmembrane helix</keyword>
<organism evidence="2 3">
    <name type="scientific">Candidatus Methylobacter titanis</name>
    <dbReference type="NCBI Taxonomy" id="3053457"/>
    <lineage>
        <taxon>Bacteria</taxon>
        <taxon>Pseudomonadati</taxon>
        <taxon>Pseudomonadota</taxon>
        <taxon>Gammaproteobacteria</taxon>
        <taxon>Methylococcales</taxon>
        <taxon>Methylococcaceae</taxon>
        <taxon>Methylobacter</taxon>
    </lineage>
</organism>
<sequence length="38" mass="4660">ECMFGKLKHYRRIATRYEKKAFNYMGMLSFASVLLWLR</sequence>
<evidence type="ECO:0000313" key="3">
    <source>
        <dbReference type="Proteomes" id="UP001160519"/>
    </source>
</evidence>
<evidence type="ECO:0000313" key="2">
    <source>
        <dbReference type="EMBL" id="MDI1232521.1"/>
    </source>
</evidence>
<comment type="caution">
    <text evidence="2">The sequence shown here is derived from an EMBL/GenBank/DDBJ whole genome shotgun (WGS) entry which is preliminary data.</text>
</comment>
<name>A0AA43Q6J1_9GAMM</name>
<keyword evidence="1" id="KW-0472">Membrane</keyword>
<accession>A0AA43Q6J1</accession>
<gene>
    <name evidence="2" type="ORF">PSU93_15420</name>
</gene>
<dbReference type="AlphaFoldDB" id="A0AA43Q6J1"/>
<feature type="non-terminal residue" evidence="2">
    <location>
        <position position="1"/>
    </location>
</feature>
<feature type="transmembrane region" description="Helical" evidence="1">
    <location>
        <begin position="21"/>
        <end position="37"/>
    </location>
</feature>
<proteinExistence type="predicted"/>
<protein>
    <submittedName>
        <fullName evidence="2">IS5/IS1182 family transposase</fullName>
    </submittedName>
</protein>
<dbReference type="EMBL" id="JAQSDF010000098">
    <property type="protein sequence ID" value="MDI1232521.1"/>
    <property type="molecule type" value="Genomic_DNA"/>
</dbReference>